<dbReference type="Pfam" id="PF08578">
    <property type="entry name" value="DUF1765"/>
    <property type="match status" value="1"/>
</dbReference>
<organism evidence="2 3">
    <name type="scientific">Saccharata proteae CBS 121410</name>
    <dbReference type="NCBI Taxonomy" id="1314787"/>
    <lineage>
        <taxon>Eukaryota</taxon>
        <taxon>Fungi</taxon>
        <taxon>Dikarya</taxon>
        <taxon>Ascomycota</taxon>
        <taxon>Pezizomycotina</taxon>
        <taxon>Dothideomycetes</taxon>
        <taxon>Dothideomycetes incertae sedis</taxon>
        <taxon>Botryosphaeriales</taxon>
        <taxon>Saccharataceae</taxon>
        <taxon>Saccharata</taxon>
    </lineage>
</organism>
<feature type="compositionally biased region" description="Polar residues" evidence="1">
    <location>
        <begin position="238"/>
        <end position="247"/>
    </location>
</feature>
<feature type="compositionally biased region" description="Polar residues" evidence="1">
    <location>
        <begin position="255"/>
        <end position="270"/>
    </location>
</feature>
<feature type="non-terminal residue" evidence="2">
    <location>
        <position position="1133"/>
    </location>
</feature>
<evidence type="ECO:0000313" key="3">
    <source>
        <dbReference type="Proteomes" id="UP000799776"/>
    </source>
</evidence>
<feature type="non-terminal residue" evidence="2">
    <location>
        <position position="1"/>
    </location>
</feature>
<proteinExistence type="predicted"/>
<comment type="caution">
    <text evidence="2">The sequence shown here is derived from an EMBL/GenBank/DDBJ whole genome shotgun (WGS) entry which is preliminary data.</text>
</comment>
<feature type="region of interest" description="Disordered" evidence="1">
    <location>
        <begin position="37"/>
        <end position="279"/>
    </location>
</feature>
<sequence>PRTPEAVHLPRSASYTYFPQVKDLDYDDPKVVELKGKISEDELSTSIAGGGDGESYSSSGHSTPPEAEPNATTTPETPPARPPVSRRLSLGRFRSYSKTDVRGNGTAEKERPDKGQGAEKQTQEADADKSTLQRSLTQLRRKSWVPSTSRSTSPSKAKGEDSPERKNADKAEKRRSFVNPSRRKSLIGGWRESETDSADGPITALSKKGTVLSKRPRRPSNAVLKATRSEESIPEIQQVPQSKTPSSPKVVLPKSFSTDKLPSLTRSPPSSEAIPPVPRALSSEKLKAFAAEVPRKKDELYGVFRQLDADHSKFANKSVSYKANFVRAQLLPVLRQHASHPSNRRLRPEDLDRRTNILNKWWNGLLEMLHGKNNQSISGADRPAVLDGIVGIMERPEWRLHPSPFCPLAERNAPALGSRSTSTTSLASMEADFLSESVFHNVRNTFTRNLLTQMTIVVEKMSLRNAAASMVSFCGKTCAYAFFFCPGVAELLVRLWTPSLDTMRRVLDEAHVPKHTKLDDASKQIQALFPPHLQSLCLTSLVRAFRGLRKPAPPPLGTQHLPWNGSWTKRWAGSETDLFYVFVKYYHILVTEFLPTETSNIERVCVPGLVMVHAQILANLDDTLHRNSTPHQDESQQGIQPITFDDVLSEGPDASASALPKLPSNATRMMAENRLIMLLRDFLSPRNQHLDTARHMFAEIFSSLLQASARRVSMYDHNGSYTLCDFLEEAMGILMRYEHACPEKPSVLNWAFWLSVFRRMAGSENTTTEIRLYAFLYSIWGTVVDQQGRKAELCRELLLEPEFFESRFNHWCPMVRAYYMRLICWRLARFDGEAEEAGRDFVVLQGLEDRLRSVWSHFLYLQDTAVAQNTPLPSTAPCNPAPGRRLLIIRTDAPLSPTNGPFLSFDGIVSDNPASQPTAYKSHSSLSTQLGESTDLRPASAASIASDSSDKEGADDGGGKRRWGLFRSLMGATKSARTKARSPGPTAATKDDSNTTTGAVAAAAASTAIATTTVSAPPHRTFCFRFSLEYVDKRFQYAAGNMRLSPPRLPAPAHAFLQSTPPGSGRTRSHSKPARPTGAAAVSSRYAGRALAEWTIVVGECQSFFERRKNEGVPSDGRVETPTLGVEVFRRPG</sequence>
<dbReference type="EMBL" id="ML978737">
    <property type="protein sequence ID" value="KAF2084807.1"/>
    <property type="molecule type" value="Genomic_DNA"/>
</dbReference>
<reference evidence="2" key="1">
    <citation type="journal article" date="2020" name="Stud. Mycol.">
        <title>101 Dothideomycetes genomes: a test case for predicting lifestyles and emergence of pathogens.</title>
        <authorList>
            <person name="Haridas S."/>
            <person name="Albert R."/>
            <person name="Binder M."/>
            <person name="Bloem J."/>
            <person name="Labutti K."/>
            <person name="Salamov A."/>
            <person name="Andreopoulos B."/>
            <person name="Baker S."/>
            <person name="Barry K."/>
            <person name="Bills G."/>
            <person name="Bluhm B."/>
            <person name="Cannon C."/>
            <person name="Castanera R."/>
            <person name="Culley D."/>
            <person name="Daum C."/>
            <person name="Ezra D."/>
            <person name="Gonzalez J."/>
            <person name="Henrissat B."/>
            <person name="Kuo A."/>
            <person name="Liang C."/>
            <person name="Lipzen A."/>
            <person name="Lutzoni F."/>
            <person name="Magnuson J."/>
            <person name="Mondo S."/>
            <person name="Nolan M."/>
            <person name="Ohm R."/>
            <person name="Pangilinan J."/>
            <person name="Park H.-J."/>
            <person name="Ramirez L."/>
            <person name="Alfaro M."/>
            <person name="Sun H."/>
            <person name="Tritt A."/>
            <person name="Yoshinaga Y."/>
            <person name="Zwiers L.-H."/>
            <person name="Turgeon B."/>
            <person name="Goodwin S."/>
            <person name="Spatafora J."/>
            <person name="Crous P."/>
            <person name="Grigoriev I."/>
        </authorList>
    </citation>
    <scope>NUCLEOTIDE SEQUENCE</scope>
    <source>
        <strain evidence="2">CBS 121410</strain>
    </source>
</reference>
<dbReference type="PANTHER" id="PTHR37988">
    <property type="entry name" value="UPF0592 MEMBRANE PROTEIN C7D4.03C"/>
    <property type="match status" value="1"/>
</dbReference>
<feature type="compositionally biased region" description="Polar residues" evidence="1">
    <location>
        <begin position="914"/>
        <end position="932"/>
    </location>
</feature>
<gene>
    <name evidence="2" type="ORF">K490DRAFT_23059</name>
</gene>
<accession>A0A9P4HQI2</accession>
<feature type="compositionally biased region" description="Basic and acidic residues" evidence="1">
    <location>
        <begin position="97"/>
        <end position="131"/>
    </location>
</feature>
<feature type="region of interest" description="Disordered" evidence="1">
    <location>
        <begin position="1056"/>
        <end position="1077"/>
    </location>
</feature>
<protein>
    <submittedName>
        <fullName evidence="2">DUF1765-domain-containing protein</fullName>
    </submittedName>
</protein>
<evidence type="ECO:0000256" key="1">
    <source>
        <dbReference type="SAM" id="MobiDB-lite"/>
    </source>
</evidence>
<feature type="compositionally biased region" description="Low complexity" evidence="1">
    <location>
        <begin position="54"/>
        <end position="75"/>
    </location>
</feature>
<feature type="compositionally biased region" description="Polar residues" evidence="1">
    <location>
        <begin position="145"/>
        <end position="155"/>
    </location>
</feature>
<name>A0A9P4HQI2_9PEZI</name>
<keyword evidence="3" id="KW-1185">Reference proteome</keyword>
<evidence type="ECO:0000313" key="2">
    <source>
        <dbReference type="EMBL" id="KAF2084807.1"/>
    </source>
</evidence>
<feature type="compositionally biased region" description="Basic and acidic residues" evidence="1">
    <location>
        <begin position="948"/>
        <end position="959"/>
    </location>
</feature>
<feature type="region of interest" description="Disordered" evidence="1">
    <location>
        <begin position="914"/>
        <end position="995"/>
    </location>
</feature>
<dbReference type="InterPro" id="IPR013887">
    <property type="entry name" value="UPF0592"/>
</dbReference>
<dbReference type="Proteomes" id="UP000799776">
    <property type="component" value="Unassembled WGS sequence"/>
</dbReference>
<dbReference type="AlphaFoldDB" id="A0A9P4HQI2"/>
<dbReference type="PANTHER" id="PTHR37988:SF1">
    <property type="entry name" value="UPF0592 MEMBRANE PROTEIN C7D4.03C"/>
    <property type="match status" value="1"/>
</dbReference>
<dbReference type="OrthoDB" id="296767at2759"/>
<feature type="compositionally biased region" description="Basic and acidic residues" evidence="1">
    <location>
        <begin position="157"/>
        <end position="175"/>
    </location>
</feature>